<dbReference type="PANTHER" id="PTHR45790:SF4">
    <property type="entry name" value="COBALT-PRECORRIN-4 C(11)-METHYLTRANSFERASE"/>
    <property type="match status" value="1"/>
</dbReference>
<gene>
    <name evidence="9" type="primary">cbiF</name>
    <name evidence="9" type="ORF">DESUT3_08150</name>
</gene>
<evidence type="ECO:0000256" key="1">
    <source>
        <dbReference type="ARBA" id="ARBA00004953"/>
    </source>
</evidence>
<sequence length="260" mass="27596">MRSEEQVVFVGAGPGDPELITVKGLKALQAADLVIYAGSLVNKALLAELKPGAEAHDSAPLTLEQVIALMTEAVAAGRRVVRLHTGDPAVYGAIQEQMEALDALGIGYRVIPGVTAAFAAAASLKQELTLPEVSQTVVLTRVEGRTPVPEKERLQRIASLGATVALYLSVSMMDKVVAELLAGGVYTTRTPAAVVSKASWEDERIVEGTLGDIAEKIKEAGISRQALILVGEVLGAREKGVPEKSKLYDKEFFHGFRIKA</sequence>
<dbReference type="InterPro" id="IPR000878">
    <property type="entry name" value="4pyrrol_Mease"/>
</dbReference>
<protein>
    <submittedName>
        <fullName evidence="9">Precorrin-4 C(11)-methyltransferase</fullName>
    </submittedName>
</protein>
<keyword evidence="4 7" id="KW-0489">Methyltransferase</keyword>
<keyword evidence="5 7" id="KW-0808">Transferase</keyword>
<dbReference type="InterPro" id="IPR035996">
    <property type="entry name" value="4pyrrol_Methylase_sf"/>
</dbReference>
<dbReference type="InterPro" id="IPR006362">
    <property type="entry name" value="Cbl_synth_CobM/CibF"/>
</dbReference>
<evidence type="ECO:0000256" key="5">
    <source>
        <dbReference type="ARBA" id="ARBA00022679"/>
    </source>
</evidence>
<evidence type="ECO:0000256" key="2">
    <source>
        <dbReference type="ARBA" id="ARBA00005879"/>
    </source>
</evidence>
<reference evidence="9 10" key="2">
    <citation type="journal article" date="2021" name="Int. J. Syst. Evol. Microbiol.">
        <title>Isolation and Polyphasic Characterization of Desulfuromonas versatilis sp. Nov., an Electrogenic Bacteria Capable of Versatile Metabolism Isolated from a Graphene Oxide-Reducing Enrichment Culture.</title>
        <authorList>
            <person name="Xie L."/>
            <person name="Yoshida N."/>
            <person name="Ishii S."/>
            <person name="Meng L."/>
        </authorList>
    </citation>
    <scope>NUCLEOTIDE SEQUENCE [LARGE SCALE GENOMIC DNA]</scope>
    <source>
        <strain evidence="9 10">NIT-T3</strain>
    </source>
</reference>
<dbReference type="Pfam" id="PF00590">
    <property type="entry name" value="TP_methylase"/>
    <property type="match status" value="1"/>
</dbReference>
<comment type="similarity">
    <text evidence="2 7">Belongs to the precorrin methyltransferase family.</text>
</comment>
<evidence type="ECO:0000259" key="8">
    <source>
        <dbReference type="Pfam" id="PF00590"/>
    </source>
</evidence>
<evidence type="ECO:0000313" key="10">
    <source>
        <dbReference type="Proteomes" id="UP001319827"/>
    </source>
</evidence>
<dbReference type="InterPro" id="IPR014776">
    <property type="entry name" value="4pyrrole_Mease_sub2"/>
</dbReference>
<dbReference type="NCBIfam" id="TIGR01465">
    <property type="entry name" value="cobM_cbiF"/>
    <property type="match status" value="1"/>
</dbReference>
<dbReference type="RefSeq" id="WP_221251196.1">
    <property type="nucleotide sequence ID" value="NZ_AP024355.1"/>
</dbReference>
<dbReference type="InterPro" id="IPR050161">
    <property type="entry name" value="Siro_Cobalamin_biosynth"/>
</dbReference>
<comment type="pathway">
    <text evidence="1">Cofactor biosynthesis; adenosylcobalamin biosynthesis.</text>
</comment>
<evidence type="ECO:0000256" key="3">
    <source>
        <dbReference type="ARBA" id="ARBA00022573"/>
    </source>
</evidence>
<dbReference type="PANTHER" id="PTHR45790">
    <property type="entry name" value="SIROHEME SYNTHASE-RELATED"/>
    <property type="match status" value="1"/>
</dbReference>
<dbReference type="EMBL" id="AP024355">
    <property type="protein sequence ID" value="BCR03746.1"/>
    <property type="molecule type" value="Genomic_DNA"/>
</dbReference>
<keyword evidence="3" id="KW-0169">Cobalamin biosynthesis</keyword>
<dbReference type="InterPro" id="IPR003043">
    <property type="entry name" value="Uropor_MeTrfase_CS"/>
</dbReference>
<dbReference type="Gene3D" id="3.30.950.10">
    <property type="entry name" value="Methyltransferase, Cobalt-precorrin-4 Transmethylase, Domain 2"/>
    <property type="match status" value="1"/>
</dbReference>
<feature type="domain" description="Tetrapyrrole methylase" evidence="8">
    <location>
        <begin position="7"/>
        <end position="213"/>
    </location>
</feature>
<dbReference type="Gene3D" id="3.40.1010.10">
    <property type="entry name" value="Cobalt-precorrin-4 Transmethylase, Domain 1"/>
    <property type="match status" value="1"/>
</dbReference>
<proteinExistence type="inferred from homology"/>
<evidence type="ECO:0000313" key="9">
    <source>
        <dbReference type="EMBL" id="BCR03746.1"/>
    </source>
</evidence>
<dbReference type="PROSITE" id="PS00839">
    <property type="entry name" value="SUMT_1"/>
    <property type="match status" value="1"/>
</dbReference>
<dbReference type="PROSITE" id="PS00840">
    <property type="entry name" value="SUMT_2"/>
    <property type="match status" value="1"/>
</dbReference>
<reference evidence="9 10" key="1">
    <citation type="journal article" date="2016" name="C (Basel)">
        <title>Selective Growth of and Electricity Production by Marine Exoelectrogenic Bacteria in Self-Aggregated Hydrogel of Microbially Reduced Graphene Oxide.</title>
        <authorList>
            <person name="Yoshida N."/>
            <person name="Goto Y."/>
            <person name="Miyata Y."/>
        </authorList>
    </citation>
    <scope>NUCLEOTIDE SEQUENCE [LARGE SCALE GENOMIC DNA]</scope>
    <source>
        <strain evidence="9 10">NIT-T3</strain>
    </source>
</reference>
<dbReference type="Proteomes" id="UP001319827">
    <property type="component" value="Chromosome"/>
</dbReference>
<evidence type="ECO:0000256" key="6">
    <source>
        <dbReference type="ARBA" id="ARBA00022691"/>
    </source>
</evidence>
<dbReference type="InterPro" id="IPR014777">
    <property type="entry name" value="4pyrrole_Mease_sub1"/>
</dbReference>
<organism evidence="9 10">
    <name type="scientific">Desulfuromonas versatilis</name>
    <dbReference type="NCBI Taxonomy" id="2802975"/>
    <lineage>
        <taxon>Bacteria</taxon>
        <taxon>Pseudomonadati</taxon>
        <taxon>Thermodesulfobacteriota</taxon>
        <taxon>Desulfuromonadia</taxon>
        <taxon>Desulfuromonadales</taxon>
        <taxon>Desulfuromonadaceae</taxon>
        <taxon>Desulfuromonas</taxon>
    </lineage>
</organism>
<keyword evidence="6" id="KW-0949">S-adenosyl-L-methionine</keyword>
<name>A0ABN6DX64_9BACT</name>
<evidence type="ECO:0000256" key="4">
    <source>
        <dbReference type="ARBA" id="ARBA00022603"/>
    </source>
</evidence>
<dbReference type="CDD" id="cd11641">
    <property type="entry name" value="Precorrin-4_C11-MT"/>
    <property type="match status" value="1"/>
</dbReference>
<dbReference type="SUPFAM" id="SSF53790">
    <property type="entry name" value="Tetrapyrrole methylase"/>
    <property type="match status" value="1"/>
</dbReference>
<accession>A0ABN6DX64</accession>
<evidence type="ECO:0000256" key="7">
    <source>
        <dbReference type="RuleBase" id="RU003960"/>
    </source>
</evidence>
<keyword evidence="10" id="KW-1185">Reference proteome</keyword>